<proteinExistence type="predicted"/>
<dbReference type="PANTHER" id="PTHR31319">
    <property type="entry name" value="ZINC FINGER PROTEIN CONSTANS-LIKE 4"/>
    <property type="match status" value="1"/>
</dbReference>
<comment type="caution">
    <text evidence="5">The sequence shown here is derived from an EMBL/GenBank/DDBJ whole genome shotgun (WGS) entry which is preliminary data.</text>
</comment>
<dbReference type="GO" id="GO:0009909">
    <property type="term" value="P:regulation of flower development"/>
    <property type="evidence" value="ECO:0007669"/>
    <property type="project" value="InterPro"/>
</dbReference>
<dbReference type="Pfam" id="PF06203">
    <property type="entry name" value="CCT"/>
    <property type="match status" value="1"/>
</dbReference>
<dbReference type="Gramene" id="arahy.Tifrunner.gnm2.ann2.Ah05g216400.1">
    <property type="protein sequence ID" value="arahy.Tifrunner.gnm2.ann2.Ah05g216400.1-CDS"/>
    <property type="gene ID" value="arahy.Tifrunner.gnm2.ann2.Ah05g216400"/>
</dbReference>
<evidence type="ECO:0000256" key="2">
    <source>
        <dbReference type="ARBA" id="ARBA00023242"/>
    </source>
</evidence>
<evidence type="ECO:0000313" key="6">
    <source>
        <dbReference type="Proteomes" id="UP000289738"/>
    </source>
</evidence>
<evidence type="ECO:0000256" key="1">
    <source>
        <dbReference type="ARBA" id="ARBA00004123"/>
    </source>
</evidence>
<dbReference type="AlphaFoldDB" id="A0A445D686"/>
<dbReference type="EMBL" id="SDMP01000005">
    <property type="protein sequence ID" value="RYR58763.1"/>
    <property type="molecule type" value="Genomic_DNA"/>
</dbReference>
<sequence length="230" mass="26728">MYSDMHGFDILSHMFNEEIPDLILFSDDPLPLFTAQENIIDSLDPLSLSCINFSESQMVADHCSNNHQHHLSLPHSYLQRSSSCKSFDRKPVFPPCEAHNDTLMDSPTSEWENDFFKGQIRRVFSAGDLQNMHATQTLQTDEPYLKVGRYSPQERKEKISKYRAKRSQRKFNKTIKYACRKTLADNRVRIRGRFARNDDTSVIPKAPCSTSNTQQDQDEFWIEMIEALNE</sequence>
<organism evidence="5 6">
    <name type="scientific">Arachis hypogaea</name>
    <name type="common">Peanut</name>
    <dbReference type="NCBI Taxonomy" id="3818"/>
    <lineage>
        <taxon>Eukaryota</taxon>
        <taxon>Viridiplantae</taxon>
        <taxon>Streptophyta</taxon>
        <taxon>Embryophyta</taxon>
        <taxon>Tracheophyta</taxon>
        <taxon>Spermatophyta</taxon>
        <taxon>Magnoliopsida</taxon>
        <taxon>eudicotyledons</taxon>
        <taxon>Gunneridae</taxon>
        <taxon>Pentapetalae</taxon>
        <taxon>rosids</taxon>
        <taxon>fabids</taxon>
        <taxon>Fabales</taxon>
        <taxon>Fabaceae</taxon>
        <taxon>Papilionoideae</taxon>
        <taxon>50 kb inversion clade</taxon>
        <taxon>dalbergioids sensu lato</taxon>
        <taxon>Dalbergieae</taxon>
        <taxon>Pterocarpus clade</taxon>
        <taxon>Arachis</taxon>
    </lineage>
</organism>
<comment type="subcellular location">
    <subcellularLocation>
        <location evidence="1 3">Nucleus</location>
    </subcellularLocation>
</comment>
<dbReference type="STRING" id="3818.A0A445D686"/>
<reference evidence="5 6" key="1">
    <citation type="submission" date="2019-01" db="EMBL/GenBank/DDBJ databases">
        <title>Sequencing of cultivated peanut Arachis hypogaea provides insights into genome evolution and oil improvement.</title>
        <authorList>
            <person name="Chen X."/>
        </authorList>
    </citation>
    <scope>NUCLEOTIDE SEQUENCE [LARGE SCALE GENOMIC DNA]</scope>
    <source>
        <strain evidence="6">cv. Fuhuasheng</strain>
        <tissue evidence="5">Leaves</tissue>
    </source>
</reference>
<keyword evidence="6" id="KW-1185">Reference proteome</keyword>
<evidence type="ECO:0000313" key="5">
    <source>
        <dbReference type="EMBL" id="RYR58763.1"/>
    </source>
</evidence>
<evidence type="ECO:0000256" key="3">
    <source>
        <dbReference type="PROSITE-ProRule" id="PRU00357"/>
    </source>
</evidence>
<keyword evidence="2 3" id="KW-0539">Nucleus</keyword>
<evidence type="ECO:0000259" key="4">
    <source>
        <dbReference type="PROSITE" id="PS51017"/>
    </source>
</evidence>
<gene>
    <name evidence="5" type="ORF">Ahy_A05g024641</name>
</gene>
<dbReference type="InterPro" id="IPR045281">
    <property type="entry name" value="CONSTANS-like"/>
</dbReference>
<dbReference type="GO" id="GO:0005634">
    <property type="term" value="C:nucleus"/>
    <property type="evidence" value="ECO:0007669"/>
    <property type="project" value="UniProtKB-SubCell"/>
</dbReference>
<dbReference type="InterPro" id="IPR010402">
    <property type="entry name" value="CCT_domain"/>
</dbReference>
<dbReference type="PROSITE" id="PS51017">
    <property type="entry name" value="CCT"/>
    <property type="match status" value="1"/>
</dbReference>
<dbReference type="Proteomes" id="UP000289738">
    <property type="component" value="Chromosome A05"/>
</dbReference>
<name>A0A445D686_ARAHY</name>
<dbReference type="GO" id="GO:0003700">
    <property type="term" value="F:DNA-binding transcription factor activity"/>
    <property type="evidence" value="ECO:0007669"/>
    <property type="project" value="TreeGrafter"/>
</dbReference>
<feature type="domain" description="CCT" evidence="4">
    <location>
        <begin position="155"/>
        <end position="197"/>
    </location>
</feature>
<protein>
    <recommendedName>
        <fullName evidence="4">CCT domain-containing protein</fullName>
    </recommendedName>
</protein>
<accession>A0A445D686</accession>
<dbReference type="PANTHER" id="PTHR31319:SF110">
    <property type="entry name" value="CCT MOTIF FAMILY PROTEIN"/>
    <property type="match status" value="1"/>
</dbReference>